<dbReference type="PANTHER" id="PTHR34376">
    <property type="entry name" value="SERINE PROTEASE INHIBITOR, KAZAL-TYPE FAMILY PROTEIN"/>
    <property type="match status" value="1"/>
</dbReference>
<feature type="transmembrane region" description="Helical" evidence="1">
    <location>
        <begin position="37"/>
        <end position="60"/>
    </location>
</feature>
<proteinExistence type="predicted"/>
<sequence>MGNQRVAFGICVAELIMSLIVKAGFCEFGDGGSGAGFGQALLLVHIVWLVLPGFSVLFGFL</sequence>
<evidence type="ECO:0000313" key="2">
    <source>
        <dbReference type="EMBL" id="PWA73693.1"/>
    </source>
</evidence>
<keyword evidence="1" id="KW-0472">Membrane</keyword>
<evidence type="ECO:0000313" key="3">
    <source>
        <dbReference type="Proteomes" id="UP000245207"/>
    </source>
</evidence>
<accession>A0A2U1NJK0</accession>
<comment type="caution">
    <text evidence="2">The sequence shown here is derived from an EMBL/GenBank/DDBJ whole genome shotgun (WGS) entry which is preliminary data.</text>
</comment>
<dbReference type="EMBL" id="PKPP01002695">
    <property type="protein sequence ID" value="PWA73693.1"/>
    <property type="molecule type" value="Genomic_DNA"/>
</dbReference>
<organism evidence="2 3">
    <name type="scientific">Artemisia annua</name>
    <name type="common">Sweet wormwood</name>
    <dbReference type="NCBI Taxonomy" id="35608"/>
    <lineage>
        <taxon>Eukaryota</taxon>
        <taxon>Viridiplantae</taxon>
        <taxon>Streptophyta</taxon>
        <taxon>Embryophyta</taxon>
        <taxon>Tracheophyta</taxon>
        <taxon>Spermatophyta</taxon>
        <taxon>Magnoliopsida</taxon>
        <taxon>eudicotyledons</taxon>
        <taxon>Gunneridae</taxon>
        <taxon>Pentapetalae</taxon>
        <taxon>asterids</taxon>
        <taxon>campanulids</taxon>
        <taxon>Asterales</taxon>
        <taxon>Asteraceae</taxon>
        <taxon>Asteroideae</taxon>
        <taxon>Anthemideae</taxon>
        <taxon>Artemisiinae</taxon>
        <taxon>Artemisia</taxon>
    </lineage>
</organism>
<dbReference type="Proteomes" id="UP000245207">
    <property type="component" value="Unassembled WGS sequence"/>
</dbReference>
<feature type="transmembrane region" description="Helical" evidence="1">
    <location>
        <begin position="6"/>
        <end position="25"/>
    </location>
</feature>
<protein>
    <submittedName>
        <fullName evidence="2">Kazal-type serine protease inhibitor</fullName>
    </submittedName>
</protein>
<keyword evidence="1" id="KW-1133">Transmembrane helix</keyword>
<keyword evidence="1" id="KW-0812">Transmembrane</keyword>
<gene>
    <name evidence="2" type="ORF">CTI12_AA258230</name>
</gene>
<name>A0A2U1NJK0_ARTAN</name>
<dbReference type="PANTHER" id="PTHR34376:SF2">
    <property type="entry name" value="SERINE PROTEASE INHIBITOR, KAZAL-TYPE FAMILY PROTEIN"/>
    <property type="match status" value="1"/>
</dbReference>
<dbReference type="AlphaFoldDB" id="A0A2U1NJK0"/>
<keyword evidence="3" id="KW-1185">Reference proteome</keyword>
<evidence type="ECO:0000256" key="1">
    <source>
        <dbReference type="SAM" id="Phobius"/>
    </source>
</evidence>
<reference evidence="2 3" key="1">
    <citation type="journal article" date="2018" name="Mol. Plant">
        <title>The genome of Artemisia annua provides insight into the evolution of Asteraceae family and artemisinin biosynthesis.</title>
        <authorList>
            <person name="Shen Q."/>
            <person name="Zhang L."/>
            <person name="Liao Z."/>
            <person name="Wang S."/>
            <person name="Yan T."/>
            <person name="Shi P."/>
            <person name="Liu M."/>
            <person name="Fu X."/>
            <person name="Pan Q."/>
            <person name="Wang Y."/>
            <person name="Lv Z."/>
            <person name="Lu X."/>
            <person name="Zhang F."/>
            <person name="Jiang W."/>
            <person name="Ma Y."/>
            <person name="Chen M."/>
            <person name="Hao X."/>
            <person name="Li L."/>
            <person name="Tang Y."/>
            <person name="Lv G."/>
            <person name="Zhou Y."/>
            <person name="Sun X."/>
            <person name="Brodelius P.E."/>
            <person name="Rose J.K.C."/>
            <person name="Tang K."/>
        </authorList>
    </citation>
    <scope>NUCLEOTIDE SEQUENCE [LARGE SCALE GENOMIC DNA]</scope>
    <source>
        <strain evidence="3">cv. Huhao1</strain>
        <tissue evidence="2">Leaf</tissue>
    </source>
</reference>